<evidence type="ECO:0008006" key="6">
    <source>
        <dbReference type="Google" id="ProtNLM"/>
    </source>
</evidence>
<dbReference type="STRING" id="29655.A0A0K9Q5F4"/>
<dbReference type="Proteomes" id="UP000036987">
    <property type="component" value="Unassembled WGS sequence"/>
</dbReference>
<dbReference type="GO" id="GO:0044183">
    <property type="term" value="F:protein folding chaperone"/>
    <property type="evidence" value="ECO:0000318"/>
    <property type="project" value="GO_Central"/>
</dbReference>
<dbReference type="PANTHER" id="PTHR33791">
    <property type="entry name" value="CHAPERONIN-LIKE RBCX PROTEIN 1, CHLOROPLASTIC"/>
    <property type="match status" value="1"/>
</dbReference>
<evidence type="ECO:0000313" key="5">
    <source>
        <dbReference type="Proteomes" id="UP000036987"/>
    </source>
</evidence>
<name>A0A0K9Q5F4_ZOSMR</name>
<dbReference type="OrthoDB" id="546456at2759"/>
<evidence type="ECO:0000313" key="4">
    <source>
        <dbReference type="EMBL" id="KMZ76518.1"/>
    </source>
</evidence>
<accession>A0A0K9Q5F4</accession>
<keyword evidence="2" id="KW-0143">Chaperone</keyword>
<keyword evidence="3" id="KW-0120">Carbon dioxide fixation</keyword>
<keyword evidence="5" id="KW-1185">Reference proteome</keyword>
<dbReference type="Pfam" id="PF02341">
    <property type="entry name" value="RbcX"/>
    <property type="match status" value="1"/>
</dbReference>
<dbReference type="GO" id="GO:0015979">
    <property type="term" value="P:photosynthesis"/>
    <property type="evidence" value="ECO:0007669"/>
    <property type="project" value="UniProtKB-KW"/>
</dbReference>
<dbReference type="InterPro" id="IPR038052">
    <property type="entry name" value="Chaperonin_RbcX_sf"/>
</dbReference>
<comment type="caution">
    <text evidence="4">The sequence shown here is derived from an EMBL/GenBank/DDBJ whole genome shotgun (WGS) entry which is preliminary data.</text>
</comment>
<dbReference type="Gene3D" id="1.10.1200.210">
    <property type="entry name" value="Chaperonin-like RbcX"/>
    <property type="match status" value="1"/>
</dbReference>
<dbReference type="OMA" id="EYRWFYD"/>
<dbReference type="GO" id="GO:0015977">
    <property type="term" value="P:carbon fixation"/>
    <property type="evidence" value="ECO:0007669"/>
    <property type="project" value="UniProtKB-KW"/>
</dbReference>
<protein>
    <recommendedName>
        <fullName evidence="6">Chaperonin-like RbcX protein 2, chloroplastic</fullName>
    </recommendedName>
</protein>
<organism evidence="4 5">
    <name type="scientific">Zostera marina</name>
    <name type="common">Eelgrass</name>
    <dbReference type="NCBI Taxonomy" id="29655"/>
    <lineage>
        <taxon>Eukaryota</taxon>
        <taxon>Viridiplantae</taxon>
        <taxon>Streptophyta</taxon>
        <taxon>Embryophyta</taxon>
        <taxon>Tracheophyta</taxon>
        <taxon>Spermatophyta</taxon>
        <taxon>Magnoliopsida</taxon>
        <taxon>Liliopsida</taxon>
        <taxon>Zosteraceae</taxon>
        <taxon>Zostera</taxon>
    </lineage>
</organism>
<sequence>MPTLDPHVSLGLVDVTLLPVSNLSSHLRPTCCAVLYVTTAGGGIKRRWSTCSLDMGSSFNLGARQLGVGRWRLERRRKRGDLVVANEIAGQYEDNFNDIEAQMLNYFTQKAVRTVLHQLYEMNPPSYKWFYNYIAENELKDSQRFLRKLVKDNQGLGERVMITRLHLYGKWIKRCDHAKMYQFISDQNTDLMRERLMETVIWPSSTDDTNTNLGWR</sequence>
<dbReference type="GO" id="GO:0110102">
    <property type="term" value="P:ribulose bisphosphate carboxylase complex assembly"/>
    <property type="evidence" value="ECO:0007669"/>
    <property type="project" value="InterPro"/>
</dbReference>
<gene>
    <name evidence="4" type="ORF">ZOSMA_100G00110</name>
</gene>
<reference evidence="5" key="1">
    <citation type="journal article" date="2016" name="Nature">
        <title>The genome of the seagrass Zostera marina reveals angiosperm adaptation to the sea.</title>
        <authorList>
            <person name="Olsen J.L."/>
            <person name="Rouze P."/>
            <person name="Verhelst B."/>
            <person name="Lin Y.-C."/>
            <person name="Bayer T."/>
            <person name="Collen J."/>
            <person name="Dattolo E."/>
            <person name="De Paoli E."/>
            <person name="Dittami S."/>
            <person name="Maumus F."/>
            <person name="Michel G."/>
            <person name="Kersting A."/>
            <person name="Lauritano C."/>
            <person name="Lohaus R."/>
            <person name="Toepel M."/>
            <person name="Tonon T."/>
            <person name="Vanneste K."/>
            <person name="Amirebrahimi M."/>
            <person name="Brakel J."/>
            <person name="Bostroem C."/>
            <person name="Chovatia M."/>
            <person name="Grimwood J."/>
            <person name="Jenkins J.W."/>
            <person name="Jueterbock A."/>
            <person name="Mraz A."/>
            <person name="Stam W.T."/>
            <person name="Tice H."/>
            <person name="Bornberg-Bauer E."/>
            <person name="Green P.J."/>
            <person name="Pearson G.A."/>
            <person name="Procaccini G."/>
            <person name="Duarte C.M."/>
            <person name="Schmutz J."/>
            <person name="Reusch T.B.H."/>
            <person name="Van de Peer Y."/>
        </authorList>
    </citation>
    <scope>NUCLEOTIDE SEQUENCE [LARGE SCALE GENOMIC DNA]</scope>
    <source>
        <strain evidence="5">cv. Finnish</strain>
    </source>
</reference>
<dbReference type="SUPFAM" id="SSF158615">
    <property type="entry name" value="RbcX-like"/>
    <property type="match status" value="1"/>
</dbReference>
<evidence type="ECO:0000256" key="3">
    <source>
        <dbReference type="ARBA" id="ARBA00023300"/>
    </source>
</evidence>
<dbReference type="InterPro" id="IPR003435">
    <property type="entry name" value="Chaperonin_RcbX"/>
</dbReference>
<keyword evidence="1" id="KW-0602">Photosynthesis</keyword>
<evidence type="ECO:0000256" key="1">
    <source>
        <dbReference type="ARBA" id="ARBA00022531"/>
    </source>
</evidence>
<dbReference type="EMBL" id="LFYR01000012">
    <property type="protein sequence ID" value="KMZ76518.1"/>
    <property type="molecule type" value="Genomic_DNA"/>
</dbReference>
<dbReference type="PANTHER" id="PTHR33791:SF1">
    <property type="entry name" value="RUBISCO CHAPERONE RBCX"/>
    <property type="match status" value="1"/>
</dbReference>
<evidence type="ECO:0000256" key="2">
    <source>
        <dbReference type="ARBA" id="ARBA00023186"/>
    </source>
</evidence>
<proteinExistence type="predicted"/>
<dbReference type="AlphaFoldDB" id="A0A0K9Q5F4"/>